<dbReference type="EMBL" id="KV419418">
    <property type="protein sequence ID" value="KZS90968.1"/>
    <property type="molecule type" value="Genomic_DNA"/>
</dbReference>
<dbReference type="InterPro" id="IPR001810">
    <property type="entry name" value="F-box_dom"/>
</dbReference>
<dbReference type="InterPro" id="IPR036047">
    <property type="entry name" value="F-box-like_dom_sf"/>
</dbReference>
<keyword evidence="3" id="KW-1185">Reference proteome</keyword>
<evidence type="ECO:0000313" key="3">
    <source>
        <dbReference type="Proteomes" id="UP000076722"/>
    </source>
</evidence>
<evidence type="ECO:0000259" key="1">
    <source>
        <dbReference type="PROSITE" id="PS50181"/>
    </source>
</evidence>
<accession>A0A164RX58</accession>
<gene>
    <name evidence="2" type="ORF">SISNIDRAFT_468199</name>
</gene>
<sequence length="474" mass="53014">MASLSRLPADILSNILEDATLEDIASVAQVSQELYVAVKTNRFLWTNTPDHERLSLPTGHTKSTVPAHTLLPAALRYFSIERAFRDAVFPIKRYSLVGKPLERSKLGCLVHMSIPGGRLHANVETAENGLRVDTDIQPYLTSPLFESLGEGVVRCMYMSGEREGYGSQDTSSQTPQGILKVFDINFAQLENMVVKDLNQVQVPMTCHPPLKILGFEELQDAKGPLILSIHDKYLAVADYSTRSGVVAEIAVPTALKYSLIGAHFHATLSKIVMEVEYIRGIGENATRDQALWLVDIPSTATSSARHRQDLVSSPDITWGTIRIDIAHSIAMPHSWARKFKRKTKIPETHICVQEWVLPKSRYADESVAVAVCLSPEGGLKTFSMGCLPRDWTVTRTRQRFIASSLLSPTQMAICFICPIDRILKRSVLILPDMGRKFEAAAIRHFDPEHGQIVMDLMSRHRYGFSEEQRCVMQF</sequence>
<name>A0A164RX58_9AGAM</name>
<reference evidence="2 3" key="1">
    <citation type="journal article" date="2016" name="Mol. Biol. Evol.">
        <title>Comparative Genomics of Early-Diverging Mushroom-Forming Fungi Provides Insights into the Origins of Lignocellulose Decay Capabilities.</title>
        <authorList>
            <person name="Nagy L.G."/>
            <person name="Riley R."/>
            <person name="Tritt A."/>
            <person name="Adam C."/>
            <person name="Daum C."/>
            <person name="Floudas D."/>
            <person name="Sun H."/>
            <person name="Yadav J.S."/>
            <person name="Pangilinan J."/>
            <person name="Larsson K.H."/>
            <person name="Matsuura K."/>
            <person name="Barry K."/>
            <person name="Labutti K."/>
            <person name="Kuo R."/>
            <person name="Ohm R.A."/>
            <person name="Bhattacharya S.S."/>
            <person name="Shirouzu T."/>
            <person name="Yoshinaga Y."/>
            <person name="Martin F.M."/>
            <person name="Grigoriev I.V."/>
            <person name="Hibbett D.S."/>
        </authorList>
    </citation>
    <scope>NUCLEOTIDE SEQUENCE [LARGE SCALE GENOMIC DNA]</scope>
    <source>
        <strain evidence="2 3">HHB9708</strain>
    </source>
</reference>
<evidence type="ECO:0000313" key="2">
    <source>
        <dbReference type="EMBL" id="KZS90968.1"/>
    </source>
</evidence>
<dbReference type="AlphaFoldDB" id="A0A164RX58"/>
<organism evidence="2 3">
    <name type="scientific">Sistotremastrum niveocremeum HHB9708</name>
    <dbReference type="NCBI Taxonomy" id="1314777"/>
    <lineage>
        <taxon>Eukaryota</taxon>
        <taxon>Fungi</taxon>
        <taxon>Dikarya</taxon>
        <taxon>Basidiomycota</taxon>
        <taxon>Agaricomycotina</taxon>
        <taxon>Agaricomycetes</taxon>
        <taxon>Sistotremastrales</taxon>
        <taxon>Sistotremastraceae</taxon>
        <taxon>Sertulicium</taxon>
        <taxon>Sertulicium niveocremeum</taxon>
    </lineage>
</organism>
<protein>
    <recommendedName>
        <fullName evidence="1">F-box domain-containing protein</fullName>
    </recommendedName>
</protein>
<dbReference type="PROSITE" id="PS50181">
    <property type="entry name" value="FBOX"/>
    <property type="match status" value="1"/>
</dbReference>
<dbReference type="SUPFAM" id="SSF81383">
    <property type="entry name" value="F-box domain"/>
    <property type="match status" value="1"/>
</dbReference>
<dbReference type="Proteomes" id="UP000076722">
    <property type="component" value="Unassembled WGS sequence"/>
</dbReference>
<proteinExistence type="predicted"/>
<feature type="domain" description="F-box" evidence="1">
    <location>
        <begin position="1"/>
        <end position="48"/>
    </location>
</feature>